<sequence>MPNSIKTILEKHKENIKNYDKIKQHLDNEEKRVENLSLFEKCSSIADFPSSDEVFHINPIGLIGVFKTNDRCELTGDLLKTLLNKSILFTHTNMAKYPNVYKTDVNKFAEVFNNVIRKYSEFNKCIYIAHFLAQSFHEADHFFTTEEYSSGWDYDIKTYPSTVCTTYGLYSRQCKRHNQIISEGNTSIGDGPKYKGKGLIQLTWKGTYKKYSDFKGIDFVKDPTLISSSLEYAIDASCWFWTKFKGDNYFNKLIDRKEEEYKNMAENDKNDLIVKYITKKVNGGTRGLAERQALFKKVIKELKR</sequence>
<comment type="caution">
    <text evidence="2">The sequence shown here is derived from an EMBL/GenBank/DDBJ whole genome shotgun (WGS) entry which is preliminary data.</text>
</comment>
<organism evidence="2 3">
    <name type="scientific">Halarcobacter anaerophilus</name>
    <dbReference type="NCBI Taxonomy" id="877500"/>
    <lineage>
        <taxon>Bacteria</taxon>
        <taxon>Pseudomonadati</taxon>
        <taxon>Campylobacterota</taxon>
        <taxon>Epsilonproteobacteria</taxon>
        <taxon>Campylobacterales</taxon>
        <taxon>Arcobacteraceae</taxon>
        <taxon>Halarcobacter</taxon>
    </lineage>
</organism>
<keyword evidence="3" id="KW-1185">Reference proteome</keyword>
<protein>
    <recommendedName>
        <fullName evidence="1">Glycoside hydrolase family 19 catalytic domain-containing protein</fullName>
    </recommendedName>
</protein>
<dbReference type="EMBL" id="PDKO01000022">
    <property type="protein sequence ID" value="RXJ61092.1"/>
    <property type="molecule type" value="Genomic_DNA"/>
</dbReference>
<dbReference type="SUPFAM" id="SSF53955">
    <property type="entry name" value="Lysozyme-like"/>
    <property type="match status" value="1"/>
</dbReference>
<dbReference type="GO" id="GO:0006032">
    <property type="term" value="P:chitin catabolic process"/>
    <property type="evidence" value="ECO:0007669"/>
    <property type="project" value="InterPro"/>
</dbReference>
<gene>
    <name evidence="2" type="ORF">CRV06_14730</name>
</gene>
<accession>A0A4Q0XUM3</accession>
<dbReference type="Proteomes" id="UP000290191">
    <property type="component" value="Unassembled WGS sequence"/>
</dbReference>
<evidence type="ECO:0000313" key="3">
    <source>
        <dbReference type="Proteomes" id="UP000290191"/>
    </source>
</evidence>
<evidence type="ECO:0000259" key="1">
    <source>
        <dbReference type="Pfam" id="PF00182"/>
    </source>
</evidence>
<dbReference type="GO" id="GO:0004568">
    <property type="term" value="F:chitinase activity"/>
    <property type="evidence" value="ECO:0007669"/>
    <property type="project" value="InterPro"/>
</dbReference>
<dbReference type="Pfam" id="PF00182">
    <property type="entry name" value="Glyco_hydro_19"/>
    <property type="match status" value="1"/>
</dbReference>
<dbReference type="Gene3D" id="1.10.530.10">
    <property type="match status" value="1"/>
</dbReference>
<dbReference type="GO" id="GO:0016998">
    <property type="term" value="P:cell wall macromolecule catabolic process"/>
    <property type="evidence" value="ECO:0007669"/>
    <property type="project" value="InterPro"/>
</dbReference>
<dbReference type="InterPro" id="IPR023346">
    <property type="entry name" value="Lysozyme-like_dom_sf"/>
</dbReference>
<reference evidence="2 3" key="1">
    <citation type="submission" date="2017-10" db="EMBL/GenBank/DDBJ databases">
        <title>Genomics of the genus Arcobacter.</title>
        <authorList>
            <person name="Perez-Cataluna A."/>
            <person name="Figueras M.J."/>
        </authorList>
    </citation>
    <scope>NUCLEOTIDE SEQUENCE [LARGE SCALE GENOMIC DNA]</scope>
    <source>
        <strain evidence="2 3">DSM 24636</strain>
    </source>
</reference>
<proteinExistence type="predicted"/>
<name>A0A4Q0XUM3_9BACT</name>
<feature type="domain" description="Glycoside hydrolase family 19 catalytic" evidence="1">
    <location>
        <begin position="128"/>
        <end position="245"/>
    </location>
</feature>
<evidence type="ECO:0000313" key="2">
    <source>
        <dbReference type="EMBL" id="RXJ61092.1"/>
    </source>
</evidence>
<dbReference type="OrthoDB" id="5327525at2"/>
<dbReference type="InterPro" id="IPR000726">
    <property type="entry name" value="Glyco_hydro_19_cat"/>
</dbReference>
<dbReference type="RefSeq" id="WP_129083068.1">
    <property type="nucleotide sequence ID" value="NZ_CP041070.1"/>
</dbReference>
<dbReference type="AlphaFoldDB" id="A0A4Q0XUM3"/>